<proteinExistence type="predicted"/>
<protein>
    <submittedName>
        <fullName evidence="2">Uncharacterized protein</fullName>
    </submittedName>
</protein>
<dbReference type="EMBL" id="NEFA01000013">
    <property type="protein sequence ID" value="OYR03816.1"/>
    <property type="molecule type" value="Genomic_DNA"/>
</dbReference>
<reference evidence="2 3" key="1">
    <citation type="submission" date="2017-04" db="EMBL/GenBank/DDBJ databases">
        <title>Emergence of KPC-2-producing Citrobacter isolates from sediments of a Chinese river.</title>
        <authorList>
            <person name="Zheng B."/>
        </authorList>
    </citation>
    <scope>NUCLEOTIDE SEQUENCE [LARGE SCALE GENOMIC DNA]</scope>
    <source>
        <strain evidence="2 3">C191</strain>
    </source>
</reference>
<evidence type="ECO:0000256" key="1">
    <source>
        <dbReference type="SAM" id="MobiDB-lite"/>
    </source>
</evidence>
<accession>A0AA44NNC1</accession>
<evidence type="ECO:0000313" key="3">
    <source>
        <dbReference type="Proteomes" id="UP000215827"/>
    </source>
</evidence>
<dbReference type="Proteomes" id="UP000215827">
    <property type="component" value="Unassembled WGS sequence"/>
</dbReference>
<dbReference type="AlphaFoldDB" id="A0AA44NNC1"/>
<dbReference type="RefSeq" id="WP_003846426.1">
    <property type="nucleotide sequence ID" value="NZ_CBCYKO010000014.1"/>
</dbReference>
<feature type="region of interest" description="Disordered" evidence="1">
    <location>
        <begin position="43"/>
        <end position="75"/>
    </location>
</feature>
<name>A0AA44NNC1_CITFR</name>
<sequence length="623" mass="67096">MLEISTSVIKNTVTFVVDKQSIAEAKKSADDLQRHFSKIKDPKIRFQAQKQRRTKAREQVADAKSALPKTPSDLKQQQRQAEKAGKAQAREAAKIAKRNETADLKRRSANLQMKGIAGKYGVDAATQHQFAKFAHQQTELFRSGQISSQKMNYELRERIALMRREAALQAKVTASTQAQAAALKHAKRTDYKGAAAGIKEKGLNVIGGGAGFIGATAALAGGAGILSRIRDKGNENLELVRMSERTKLNPNAVKAIVAWGQQHGVDSASVDKITDGFGKDTREKISETLMNSQFDQKSGKWKGGNSNIEEILNKFGWNKSQLSQYEDNPLDFLQASVNEGQRRGYSDGELSHLLENIFDDGAHYLDLFKNNGEQFISTLKKLVDSGQTLDDEQIKQAYAYGDLSVAMGNLVNGVDNSLFTGFMKGFADGGDELVKNTQVITESAGMLGEGLGDLAKQVTGFVGEISGVVSDLNEGLRSRFPQWFTNSDKPAAQALYDGAVGGSANATADWIQDKTGFNTRSVGPAIMDWLGVGGGNAGTAANQYSLNVDSLRGSAMSLSSGNAPVYTVNPTFNLNLEASVPLTIASDSSRLSDYIDFQARASQASFAQSLTLQMSSGQSSTGG</sequence>
<gene>
    <name evidence="2" type="ORF">B9P89_13380</name>
</gene>
<comment type="caution">
    <text evidence="2">The sequence shown here is derived from an EMBL/GenBank/DDBJ whole genome shotgun (WGS) entry which is preliminary data.</text>
</comment>
<organism evidence="2 3">
    <name type="scientific">Citrobacter freundii</name>
    <dbReference type="NCBI Taxonomy" id="546"/>
    <lineage>
        <taxon>Bacteria</taxon>
        <taxon>Pseudomonadati</taxon>
        <taxon>Pseudomonadota</taxon>
        <taxon>Gammaproteobacteria</taxon>
        <taxon>Enterobacterales</taxon>
        <taxon>Enterobacteriaceae</taxon>
        <taxon>Citrobacter</taxon>
        <taxon>Citrobacter freundii complex</taxon>
    </lineage>
</organism>
<evidence type="ECO:0000313" key="2">
    <source>
        <dbReference type="EMBL" id="OYR03816.1"/>
    </source>
</evidence>